<evidence type="ECO:0000313" key="3">
    <source>
        <dbReference type="EMBL" id="OGK25505.1"/>
    </source>
</evidence>
<keyword evidence="1" id="KW-0460">Magnesium</keyword>
<dbReference type="AlphaFoldDB" id="A0A1F7H314"/>
<organism evidence="3 4">
    <name type="scientific">Candidatus Roizmanbacteria bacterium RIFCSPHIGHO2_02_FULL_38_11</name>
    <dbReference type="NCBI Taxonomy" id="1802039"/>
    <lineage>
        <taxon>Bacteria</taxon>
        <taxon>Candidatus Roizmaniibacteriota</taxon>
    </lineage>
</organism>
<comment type="caution">
    <text evidence="3">The sequence shown here is derived from an EMBL/GenBank/DDBJ whole genome shotgun (WGS) entry which is preliminary data.</text>
</comment>
<dbReference type="CDD" id="cd09873">
    <property type="entry name" value="PIN_Pae0151-like"/>
    <property type="match status" value="1"/>
</dbReference>
<sequence>MEKIVVDSSIVVKWFIEEEKSKEARQLLKKHEDELITLYAPDILILEVLNALFFKASFPKDQLIGTLNKLYNVELHLISIQQKLSQKTLGIVIREEITFYDGLFIALAQELDCYLITNDKKHHRKK</sequence>
<name>A0A1F7H314_9BACT</name>
<gene>
    <name evidence="3" type="ORF">A3C25_00155</name>
</gene>
<proteinExistence type="predicted"/>
<evidence type="ECO:0000256" key="1">
    <source>
        <dbReference type="ARBA" id="ARBA00022842"/>
    </source>
</evidence>
<protein>
    <recommendedName>
        <fullName evidence="2">PIN domain-containing protein</fullName>
    </recommendedName>
</protein>
<dbReference type="Pfam" id="PF01850">
    <property type="entry name" value="PIN"/>
    <property type="match status" value="1"/>
</dbReference>
<dbReference type="InterPro" id="IPR029060">
    <property type="entry name" value="PIN-like_dom_sf"/>
</dbReference>
<evidence type="ECO:0000259" key="2">
    <source>
        <dbReference type="Pfam" id="PF01850"/>
    </source>
</evidence>
<reference evidence="3 4" key="1">
    <citation type="journal article" date="2016" name="Nat. Commun.">
        <title>Thousands of microbial genomes shed light on interconnected biogeochemical processes in an aquifer system.</title>
        <authorList>
            <person name="Anantharaman K."/>
            <person name="Brown C.T."/>
            <person name="Hug L.A."/>
            <person name="Sharon I."/>
            <person name="Castelle C.J."/>
            <person name="Probst A.J."/>
            <person name="Thomas B.C."/>
            <person name="Singh A."/>
            <person name="Wilkins M.J."/>
            <person name="Karaoz U."/>
            <person name="Brodie E.L."/>
            <person name="Williams K.H."/>
            <person name="Hubbard S.S."/>
            <person name="Banfield J.F."/>
        </authorList>
    </citation>
    <scope>NUCLEOTIDE SEQUENCE [LARGE SCALE GENOMIC DNA]</scope>
</reference>
<dbReference type="Gene3D" id="3.40.50.1010">
    <property type="entry name" value="5'-nuclease"/>
    <property type="match status" value="1"/>
</dbReference>
<dbReference type="Proteomes" id="UP000177913">
    <property type="component" value="Unassembled WGS sequence"/>
</dbReference>
<dbReference type="EMBL" id="MFZO01000007">
    <property type="protein sequence ID" value="OGK25505.1"/>
    <property type="molecule type" value="Genomic_DNA"/>
</dbReference>
<dbReference type="InterPro" id="IPR002716">
    <property type="entry name" value="PIN_dom"/>
</dbReference>
<feature type="domain" description="PIN" evidence="2">
    <location>
        <begin position="4"/>
        <end position="124"/>
    </location>
</feature>
<dbReference type="SUPFAM" id="SSF88723">
    <property type="entry name" value="PIN domain-like"/>
    <property type="match status" value="1"/>
</dbReference>
<feature type="non-terminal residue" evidence="3">
    <location>
        <position position="126"/>
    </location>
</feature>
<accession>A0A1F7H314</accession>
<dbReference type="InterPro" id="IPR044153">
    <property type="entry name" value="PIN_Pae0151-like"/>
</dbReference>
<evidence type="ECO:0000313" key="4">
    <source>
        <dbReference type="Proteomes" id="UP000177913"/>
    </source>
</evidence>
<dbReference type="InterPro" id="IPR051619">
    <property type="entry name" value="TypeII_TA_RNase_PINc/VapC"/>
</dbReference>
<dbReference type="PANTHER" id="PTHR35901">
    <property type="entry name" value="RIBONUCLEASE VAPC3"/>
    <property type="match status" value="1"/>
</dbReference>
<dbReference type="PANTHER" id="PTHR35901:SF1">
    <property type="entry name" value="EXONUCLEASE VAPC9"/>
    <property type="match status" value="1"/>
</dbReference>